<dbReference type="PROSITE" id="PS01081">
    <property type="entry name" value="HTH_TETR_1"/>
    <property type="match status" value="1"/>
</dbReference>
<dbReference type="PANTHER" id="PTHR30055:SF238">
    <property type="entry name" value="MYCOFACTOCIN BIOSYNTHESIS TRANSCRIPTIONAL REGULATOR MFTR-RELATED"/>
    <property type="match status" value="1"/>
</dbReference>
<dbReference type="EMBL" id="BAAAMU010000051">
    <property type="protein sequence ID" value="GAA1655069.1"/>
    <property type="molecule type" value="Genomic_DNA"/>
</dbReference>
<gene>
    <name evidence="6" type="ORF">GCM10009733_060690</name>
</gene>
<evidence type="ECO:0000313" key="6">
    <source>
        <dbReference type="EMBL" id="GAA1655069.1"/>
    </source>
</evidence>
<evidence type="ECO:0000313" key="7">
    <source>
        <dbReference type="Proteomes" id="UP001500064"/>
    </source>
</evidence>
<name>A0ABP4RMD1_9ACTN</name>
<dbReference type="Gene3D" id="1.10.10.60">
    <property type="entry name" value="Homeodomain-like"/>
    <property type="match status" value="1"/>
</dbReference>
<dbReference type="InterPro" id="IPR023772">
    <property type="entry name" value="DNA-bd_HTH_TetR-type_CS"/>
</dbReference>
<comment type="caution">
    <text evidence="6">The sequence shown here is derived from an EMBL/GenBank/DDBJ whole genome shotgun (WGS) entry which is preliminary data.</text>
</comment>
<feature type="DNA-binding region" description="H-T-H motif" evidence="4">
    <location>
        <begin position="39"/>
        <end position="58"/>
    </location>
</feature>
<dbReference type="Pfam" id="PF00440">
    <property type="entry name" value="TetR_N"/>
    <property type="match status" value="1"/>
</dbReference>
<accession>A0ABP4RMD1</accession>
<evidence type="ECO:0000256" key="3">
    <source>
        <dbReference type="ARBA" id="ARBA00023163"/>
    </source>
</evidence>
<dbReference type="InterPro" id="IPR050109">
    <property type="entry name" value="HTH-type_TetR-like_transc_reg"/>
</dbReference>
<dbReference type="Gene3D" id="1.10.357.10">
    <property type="entry name" value="Tetracycline Repressor, domain 2"/>
    <property type="match status" value="1"/>
</dbReference>
<reference evidence="7" key="1">
    <citation type="journal article" date="2019" name="Int. J. Syst. Evol. Microbiol.">
        <title>The Global Catalogue of Microorganisms (GCM) 10K type strain sequencing project: providing services to taxonomists for standard genome sequencing and annotation.</title>
        <authorList>
            <consortium name="The Broad Institute Genomics Platform"/>
            <consortium name="The Broad Institute Genome Sequencing Center for Infectious Disease"/>
            <person name="Wu L."/>
            <person name="Ma J."/>
        </authorList>
    </citation>
    <scope>NUCLEOTIDE SEQUENCE [LARGE SCALE GENOMIC DNA]</scope>
    <source>
        <strain evidence="7">JCM 13929</strain>
    </source>
</reference>
<dbReference type="PROSITE" id="PS50977">
    <property type="entry name" value="HTH_TETR_2"/>
    <property type="match status" value="1"/>
</dbReference>
<evidence type="ECO:0000259" key="5">
    <source>
        <dbReference type="PROSITE" id="PS50977"/>
    </source>
</evidence>
<dbReference type="Proteomes" id="UP001500064">
    <property type="component" value="Unassembled WGS sequence"/>
</dbReference>
<evidence type="ECO:0000256" key="1">
    <source>
        <dbReference type="ARBA" id="ARBA00023015"/>
    </source>
</evidence>
<protein>
    <recommendedName>
        <fullName evidence="5">HTH tetR-type domain-containing protein</fullName>
    </recommendedName>
</protein>
<keyword evidence="1" id="KW-0805">Transcription regulation</keyword>
<keyword evidence="2 4" id="KW-0238">DNA-binding</keyword>
<dbReference type="SUPFAM" id="SSF46689">
    <property type="entry name" value="Homeodomain-like"/>
    <property type="match status" value="1"/>
</dbReference>
<keyword evidence="7" id="KW-1185">Reference proteome</keyword>
<keyword evidence="3" id="KW-0804">Transcription</keyword>
<evidence type="ECO:0000256" key="4">
    <source>
        <dbReference type="PROSITE-ProRule" id="PRU00335"/>
    </source>
</evidence>
<dbReference type="PANTHER" id="PTHR30055">
    <property type="entry name" value="HTH-TYPE TRANSCRIPTIONAL REGULATOR RUTR"/>
    <property type="match status" value="1"/>
</dbReference>
<feature type="domain" description="HTH tetR-type" evidence="5">
    <location>
        <begin position="16"/>
        <end position="76"/>
    </location>
</feature>
<proteinExistence type="predicted"/>
<dbReference type="InterPro" id="IPR009057">
    <property type="entry name" value="Homeodomain-like_sf"/>
</dbReference>
<dbReference type="InterPro" id="IPR001647">
    <property type="entry name" value="HTH_TetR"/>
</dbReference>
<sequence>MQNMETPQERRDRRRAEKRQAIRTAAVKIALDQGLEAATVEAISAAADISPRTFFNYFSTKEEALVMEPLWRPEEFTELLGARPGDEPAFESLKAVARILAARVSPIWADAQLFGELRRRHPELAAKARAADETKIMENVFEVVRDRPGVSGKLHARMLVIGTFGAAISAVQEAAETGGSVEELLEEALTLLENGL</sequence>
<organism evidence="6 7">
    <name type="scientific">Nonomuraea maheshkhaliensis</name>
    <dbReference type="NCBI Taxonomy" id="419590"/>
    <lineage>
        <taxon>Bacteria</taxon>
        <taxon>Bacillati</taxon>
        <taxon>Actinomycetota</taxon>
        <taxon>Actinomycetes</taxon>
        <taxon>Streptosporangiales</taxon>
        <taxon>Streptosporangiaceae</taxon>
        <taxon>Nonomuraea</taxon>
    </lineage>
</organism>
<evidence type="ECO:0000256" key="2">
    <source>
        <dbReference type="ARBA" id="ARBA00023125"/>
    </source>
</evidence>